<organism evidence="2 3">
    <name type="scientific">Burkholderia contaminans</name>
    <dbReference type="NCBI Taxonomy" id="488447"/>
    <lineage>
        <taxon>Bacteria</taxon>
        <taxon>Pseudomonadati</taxon>
        <taxon>Pseudomonadota</taxon>
        <taxon>Betaproteobacteria</taxon>
        <taxon>Burkholderiales</taxon>
        <taxon>Burkholderiaceae</taxon>
        <taxon>Burkholderia</taxon>
        <taxon>Burkholderia cepacia complex</taxon>
    </lineage>
</organism>
<protein>
    <submittedName>
        <fullName evidence="2">Uncharacterized protein</fullName>
    </submittedName>
</protein>
<dbReference type="Proteomes" id="UP000494109">
    <property type="component" value="Unassembled WGS sequence"/>
</dbReference>
<gene>
    <name evidence="2" type="ORF">BCO71033_01915</name>
</gene>
<evidence type="ECO:0000313" key="3">
    <source>
        <dbReference type="Proteomes" id="UP000494109"/>
    </source>
</evidence>
<reference evidence="2 3" key="1">
    <citation type="submission" date="2019-09" db="EMBL/GenBank/DDBJ databases">
        <authorList>
            <person name="Depoorter E."/>
        </authorList>
    </citation>
    <scope>NUCLEOTIDE SEQUENCE [LARGE SCALE GENOMIC DNA]</scope>
    <source>
        <strain evidence="2">R-71033</strain>
    </source>
</reference>
<keyword evidence="1" id="KW-1133">Transmembrane helix</keyword>
<dbReference type="AlphaFoldDB" id="A0A6P2X0X5"/>
<dbReference type="EMBL" id="CABVQS010000006">
    <property type="protein sequence ID" value="VWD02850.1"/>
    <property type="molecule type" value="Genomic_DNA"/>
</dbReference>
<name>A0A6P2X0X5_9BURK</name>
<proteinExistence type="predicted"/>
<evidence type="ECO:0000313" key="2">
    <source>
        <dbReference type="EMBL" id="VWD02850.1"/>
    </source>
</evidence>
<feature type="transmembrane region" description="Helical" evidence="1">
    <location>
        <begin position="51"/>
        <end position="71"/>
    </location>
</feature>
<keyword evidence="1" id="KW-0812">Transmembrane</keyword>
<keyword evidence="1" id="KW-0472">Membrane</keyword>
<evidence type="ECO:0000256" key="1">
    <source>
        <dbReference type="SAM" id="Phobius"/>
    </source>
</evidence>
<accession>A0A6P2X0X5</accession>
<feature type="transmembrane region" description="Helical" evidence="1">
    <location>
        <begin position="6"/>
        <end position="30"/>
    </location>
</feature>
<sequence length="342" mass="37211">MIPAPLFSGAFLAILGISFLATVAVLLWVVTLTFPPDARRAFRARWIRKSVLLGVLCWMSSLFVALAIAYLKIDLDARKKDAAEHPTLEKTTRLMGIDMPPGTQLSLGTAGDMHSFDTAVFPREVDVYGIPAKAVEVRSEFDDEAPRNDRNPVHLTALGLTITGPRSLDGWVCDAGQPMEIVLRNDARTRSLWWCRLADGNRVADAIVPAGSDLIRDTTTYGDGLRDDDYWRIDVAQGGVFQLAGLALHGARLRLDRQHRIVAFTSATLARAIDIGGIHYPAGTTVSSALRGLREKYPGAWVFTPTRGQPAISKTNGPIAEGMSIVQAPSGKTYALVRDAAY</sequence>